<dbReference type="GO" id="GO:0031267">
    <property type="term" value="F:small GTPase binding"/>
    <property type="evidence" value="ECO:0007669"/>
    <property type="project" value="TreeGrafter"/>
</dbReference>
<dbReference type="FunFam" id="1.10.472.80:FF:000019">
    <property type="entry name" value="USP6 N-terminal like"/>
    <property type="match status" value="2"/>
</dbReference>
<feature type="compositionally biased region" description="Polar residues" evidence="1">
    <location>
        <begin position="644"/>
        <end position="669"/>
    </location>
</feature>
<dbReference type="GO" id="GO:0005096">
    <property type="term" value="F:GTPase activator activity"/>
    <property type="evidence" value="ECO:0007669"/>
    <property type="project" value="TreeGrafter"/>
</dbReference>
<dbReference type="Gene3D" id="1.10.8.270">
    <property type="entry name" value="putative rabgap domain of human tbc1 domain family member 14 like domains"/>
    <property type="match status" value="2"/>
</dbReference>
<dbReference type="SMART" id="SM00164">
    <property type="entry name" value="TBC"/>
    <property type="match status" value="2"/>
</dbReference>
<feature type="domain" description="Rab-GAP TBC" evidence="2">
    <location>
        <begin position="328"/>
        <end position="520"/>
    </location>
</feature>
<proteinExistence type="predicted"/>
<dbReference type="Gene3D" id="1.10.472.80">
    <property type="entry name" value="Ypt/Rab-GAP domain of gyp1p, domain 3"/>
    <property type="match status" value="2"/>
</dbReference>
<sequence length="678" mass="79870">MLKLAKLWSTDVRQIDSDVNRQFREHQFYRERYSEKQCSLFNVLCAYSMYNSEVGYCQGMSGLAGVLLMYMDEEDAFWALAVLLSDKKYAMHGLYIEGFPKLTRFLEHHDKILTKFMPKLKHHFDKFGLDAILYSLKWFFVCFVERVPFSLCLRVWDIYLLDGERVVTAMAYTILKLHKKAIMKLNDMDLIVNYIQVKLHKDFMFEDDIVIYHLERSMEELKRAKLDYPGPPPPNELPKRQLGMFVEPDKKSKIGQRAENFSETEKQARATVILRLRYGFIHDERLPQKTGPQKVNIEVEREKKWVKMLTNWDSPATKEKLHRRIYKGIPNSLRIKVWCKLMDVNRIKSANPGKFQEMLKLAKLWSTDVRQIDSDVNRQFREHQFYRERYSEKQCSLFNVLCAYSMYNSEVGYCQGMSGLAGVLLMYMDEEDAFWALAVLLSDKKYAMHGLYIEGFPKLTRFLEHHDKILTKFMPKLKHHFDKFGLDAILYSLKWFFVCFVERVPFSLCLRVWDIYLLDGERVVTAMAYTILKLHKKAIMKLNDMDLIVNYIQVKLHKDFMFEDDIVIYHLERSMEELKRAKLDYPGPPPPNELPKRQLGMFVEPDKKSKIGQRAENFSETEKQARATVILRREKAAMELQELRVSQSDTVSGNLEASLPTSRTTSDESLGSDHFTHL</sequence>
<dbReference type="PANTHER" id="PTHR47219:SF25">
    <property type="entry name" value="RAB-GAP TBC DOMAIN-CONTAINING PROTEIN"/>
    <property type="match status" value="1"/>
</dbReference>
<feature type="region of interest" description="Disordered" evidence="1">
    <location>
        <begin position="644"/>
        <end position="678"/>
    </location>
</feature>
<dbReference type="Pfam" id="PF00566">
    <property type="entry name" value="RabGAP-TBC"/>
    <property type="match status" value="2"/>
</dbReference>
<evidence type="ECO:0000313" key="3">
    <source>
        <dbReference type="EMBL" id="PCG63515.1"/>
    </source>
</evidence>
<reference evidence="3" key="1">
    <citation type="submission" date="2017-09" db="EMBL/GenBank/DDBJ databases">
        <title>Contemporary evolution of a Lepidopteran species, Heliothis virescens, in response to modern agricultural practices.</title>
        <authorList>
            <person name="Fritz M.L."/>
            <person name="Deyonke A.M."/>
            <person name="Papanicolaou A."/>
            <person name="Micinski S."/>
            <person name="Westbrook J."/>
            <person name="Gould F."/>
        </authorList>
    </citation>
    <scope>NUCLEOTIDE SEQUENCE [LARGE SCALE GENOMIC DNA]</scope>
    <source>
        <strain evidence="3">HvINT-</strain>
        <tissue evidence="3">Whole body</tissue>
    </source>
</reference>
<dbReference type="EMBL" id="NWSH01006317">
    <property type="protein sequence ID" value="PCG63515.1"/>
    <property type="molecule type" value="Genomic_DNA"/>
</dbReference>
<dbReference type="AlphaFoldDB" id="A0A2A4IUS5"/>
<dbReference type="InterPro" id="IPR035969">
    <property type="entry name" value="Rab-GAP_TBC_sf"/>
</dbReference>
<dbReference type="InterPro" id="IPR000195">
    <property type="entry name" value="Rab-GAP-TBC_dom"/>
</dbReference>
<organism evidence="3">
    <name type="scientific">Heliothis virescens</name>
    <name type="common">Tobacco budworm moth</name>
    <dbReference type="NCBI Taxonomy" id="7102"/>
    <lineage>
        <taxon>Eukaryota</taxon>
        <taxon>Metazoa</taxon>
        <taxon>Ecdysozoa</taxon>
        <taxon>Arthropoda</taxon>
        <taxon>Hexapoda</taxon>
        <taxon>Insecta</taxon>
        <taxon>Pterygota</taxon>
        <taxon>Neoptera</taxon>
        <taxon>Endopterygota</taxon>
        <taxon>Lepidoptera</taxon>
        <taxon>Glossata</taxon>
        <taxon>Ditrysia</taxon>
        <taxon>Noctuoidea</taxon>
        <taxon>Noctuidae</taxon>
        <taxon>Heliothinae</taxon>
        <taxon>Heliothis</taxon>
    </lineage>
</organism>
<protein>
    <recommendedName>
        <fullName evidence="2">Rab-GAP TBC domain-containing protein</fullName>
    </recommendedName>
</protein>
<dbReference type="PANTHER" id="PTHR47219">
    <property type="entry name" value="RAB GTPASE-ACTIVATING PROTEIN 1-LIKE"/>
    <property type="match status" value="1"/>
</dbReference>
<dbReference type="InterPro" id="IPR050302">
    <property type="entry name" value="Rab_GAP_TBC_domain"/>
</dbReference>
<dbReference type="STRING" id="7102.A0A2A4IUS5"/>
<evidence type="ECO:0000259" key="2">
    <source>
        <dbReference type="PROSITE" id="PS50086"/>
    </source>
</evidence>
<accession>A0A2A4IUS5</accession>
<dbReference type="PROSITE" id="PS50086">
    <property type="entry name" value="TBC_RABGAP"/>
    <property type="match status" value="2"/>
</dbReference>
<evidence type="ECO:0000256" key="1">
    <source>
        <dbReference type="SAM" id="MobiDB-lite"/>
    </source>
</evidence>
<comment type="caution">
    <text evidence="3">The sequence shown here is derived from an EMBL/GenBank/DDBJ whole genome shotgun (WGS) entry which is preliminary data.</text>
</comment>
<dbReference type="FunFam" id="1.10.10.750:FF:000001">
    <property type="entry name" value="TBC1 domain family member 10A"/>
    <property type="match status" value="1"/>
</dbReference>
<dbReference type="SUPFAM" id="SSF47923">
    <property type="entry name" value="Ypt/Rab-GAP domain of gyp1p"/>
    <property type="match status" value="4"/>
</dbReference>
<name>A0A2A4IUS5_HELVI</name>
<gene>
    <name evidence="3" type="ORF">B5V51_12172</name>
</gene>
<dbReference type="FunFam" id="1.10.8.270:FF:000016">
    <property type="entry name" value="TBC1 domain family member 2A"/>
    <property type="match status" value="2"/>
</dbReference>
<dbReference type="Gene3D" id="1.10.10.750">
    <property type="entry name" value="Ypt/Rab-GAP domain of gyp1p, domain 1"/>
    <property type="match status" value="1"/>
</dbReference>
<feature type="domain" description="Rab-GAP TBC" evidence="2">
    <location>
        <begin position="1"/>
        <end position="163"/>
    </location>
</feature>